<dbReference type="GO" id="GO:0019955">
    <property type="term" value="F:cytokine binding"/>
    <property type="evidence" value="ECO:0007669"/>
    <property type="project" value="TreeGrafter"/>
</dbReference>
<dbReference type="CDD" id="cd00063">
    <property type="entry name" value="FN3"/>
    <property type="match status" value="1"/>
</dbReference>
<evidence type="ECO:0000256" key="3">
    <source>
        <dbReference type="ARBA" id="ARBA00019818"/>
    </source>
</evidence>
<evidence type="ECO:0000256" key="6">
    <source>
        <dbReference type="ARBA" id="ARBA00022729"/>
    </source>
</evidence>
<name>A0A6P7IUE6_9TELE</name>
<dbReference type="CTD" id="561846"/>
<evidence type="ECO:0000256" key="1">
    <source>
        <dbReference type="ARBA" id="ARBA00004479"/>
    </source>
</evidence>
<feature type="region of interest" description="Disordered" evidence="15">
    <location>
        <begin position="364"/>
        <end position="396"/>
    </location>
</feature>
<comment type="domain">
    <text evidence="14">The WSXWS motif appears to be necessary for proper protein folding and thereby efficient intracellular transport and cell-surface receptor binding.</text>
</comment>
<evidence type="ECO:0000256" key="12">
    <source>
        <dbReference type="ARBA" id="ARBA00023170"/>
    </source>
</evidence>
<evidence type="ECO:0000256" key="7">
    <source>
        <dbReference type="ARBA" id="ARBA00022737"/>
    </source>
</evidence>
<dbReference type="InterPro" id="IPR003961">
    <property type="entry name" value="FN3_dom"/>
</dbReference>
<dbReference type="OrthoDB" id="8858139at2759"/>
<dbReference type="FunFam" id="2.60.40.10:FF:000287">
    <property type="entry name" value="Prolactin receptor"/>
    <property type="match status" value="1"/>
</dbReference>
<feature type="domain" description="Fibronectin type-III" evidence="16">
    <location>
        <begin position="126"/>
        <end position="225"/>
    </location>
</feature>
<evidence type="ECO:0000256" key="11">
    <source>
        <dbReference type="ARBA" id="ARBA00023157"/>
    </source>
</evidence>
<proteinExistence type="inferred from homology"/>
<evidence type="ECO:0000256" key="2">
    <source>
        <dbReference type="ARBA" id="ARBA00007885"/>
    </source>
</evidence>
<keyword evidence="8 14" id="KW-0862">Zinc</keyword>
<evidence type="ECO:0000256" key="8">
    <source>
        <dbReference type="ARBA" id="ARBA00022833"/>
    </source>
</evidence>
<dbReference type="RefSeq" id="XP_028269206.1">
    <property type="nucleotide sequence ID" value="XM_028413405.1"/>
</dbReference>
<evidence type="ECO:0000256" key="14">
    <source>
        <dbReference type="RuleBase" id="RU365035"/>
    </source>
</evidence>
<evidence type="ECO:0000256" key="10">
    <source>
        <dbReference type="ARBA" id="ARBA00023136"/>
    </source>
</evidence>
<evidence type="ECO:0000256" key="15">
    <source>
        <dbReference type="SAM" id="MobiDB-lite"/>
    </source>
</evidence>
<evidence type="ECO:0000256" key="9">
    <source>
        <dbReference type="ARBA" id="ARBA00022989"/>
    </source>
</evidence>
<protein>
    <recommendedName>
        <fullName evidence="3 14">Prolactin receptor</fullName>
        <shortName evidence="14">PRL-R</shortName>
    </recommendedName>
</protein>
<dbReference type="GO" id="GO:0004896">
    <property type="term" value="F:cytokine receptor activity"/>
    <property type="evidence" value="ECO:0007669"/>
    <property type="project" value="TreeGrafter"/>
</dbReference>
<keyword evidence="12 14" id="KW-0675">Receptor</keyword>
<keyword evidence="7" id="KW-0677">Repeat</keyword>
<dbReference type="GO" id="GO:0043235">
    <property type="term" value="C:receptor complex"/>
    <property type="evidence" value="ECO:0007669"/>
    <property type="project" value="TreeGrafter"/>
</dbReference>
<dbReference type="AlphaFoldDB" id="A0A6P7IUE6"/>
<comment type="subcellular location">
    <subcellularLocation>
        <location evidence="1 14">Membrane</location>
        <topology evidence="1 14">Single-pass type I membrane protein</topology>
    </subcellularLocation>
</comment>
<keyword evidence="17" id="KW-1185">Reference proteome</keyword>
<comment type="similarity">
    <text evidence="2 14">Belongs to the type I cytokine receptor family. Type 1 subfamily.</text>
</comment>
<dbReference type="SUPFAM" id="SSF49265">
    <property type="entry name" value="Fibronectin type III"/>
    <property type="match status" value="2"/>
</dbReference>
<comment type="function">
    <text evidence="14">This is a receptor for the anterior pituitary hormone prolactin.</text>
</comment>
<dbReference type="PANTHER" id="PTHR23036:SF86">
    <property type="entry name" value="PROLACTIN RECEPTOR"/>
    <property type="match status" value="1"/>
</dbReference>
<keyword evidence="13" id="KW-0325">Glycoprotein</keyword>
<feature type="compositionally biased region" description="Polar residues" evidence="15">
    <location>
        <begin position="371"/>
        <end position="382"/>
    </location>
</feature>
<evidence type="ECO:0000313" key="18">
    <source>
        <dbReference type="RefSeq" id="XP_028269206.1"/>
    </source>
</evidence>
<dbReference type="InterPro" id="IPR036116">
    <property type="entry name" value="FN3_sf"/>
</dbReference>
<dbReference type="GeneID" id="114440846"/>
<organism evidence="17 18">
    <name type="scientific">Parambassis ranga</name>
    <name type="common">Indian glassy fish</name>
    <dbReference type="NCBI Taxonomy" id="210632"/>
    <lineage>
        <taxon>Eukaryota</taxon>
        <taxon>Metazoa</taxon>
        <taxon>Chordata</taxon>
        <taxon>Craniata</taxon>
        <taxon>Vertebrata</taxon>
        <taxon>Euteleostomi</taxon>
        <taxon>Actinopterygii</taxon>
        <taxon>Neopterygii</taxon>
        <taxon>Teleostei</taxon>
        <taxon>Neoteleostei</taxon>
        <taxon>Acanthomorphata</taxon>
        <taxon>Ovalentaria</taxon>
        <taxon>Ambassidae</taxon>
        <taxon>Parambassis</taxon>
    </lineage>
</organism>
<evidence type="ECO:0000313" key="17">
    <source>
        <dbReference type="Proteomes" id="UP000515145"/>
    </source>
</evidence>
<comment type="domain">
    <text evidence="14">The box 1 motif is required for JAK interaction and/or activation.</text>
</comment>
<evidence type="ECO:0000256" key="5">
    <source>
        <dbReference type="ARBA" id="ARBA00022723"/>
    </source>
</evidence>
<accession>A0A6P7IUE6</accession>
<keyword evidence="11 14" id="KW-1015">Disulfide bond</keyword>
<dbReference type="PANTHER" id="PTHR23036">
    <property type="entry name" value="CYTOKINE RECEPTOR"/>
    <property type="match status" value="1"/>
</dbReference>
<sequence length="534" mass="59971">MKRGLGLAVVLLLSAAVESSSTSPPGTPVLLGCRSPEKETFTCWWKPGSDGGLPTTHRLFYERERLKGIHECPDYGSAGSNSCFFNKKHTSIWVDYYLRVVASNALGNTSSDILDVDVMEIVKPYPPENITLLVKEQEGTPYLHIRWEPPLNIDTKSGWVTVKYQLRVKQDNSHQWKNYSSDTQTFLNLHSIVLGAMYMVQVRCMLDHGSWSEWSNTTSVPVPKYFPNERPFWILVSTLSVVPFLAAICILVMKRKSVKQCLLPPVPGPKIKGVDVQLLKSGRSEEVISALIANQNLPPLVAWMDQVEEFLIVSDCNDWRSPDPTNPPKRKKSLIIPVGFHFDQDLLCKEPLPNHWEKKDEIVKNSETHSEGSLPSTDLNQEQQRDHCGEASDRGVSTWTAERHQCAANVSVQPFAISGYVDIQRHMQEAEGTQVDYSRVKEVTGNDAVILEKENVQSQREDEDIPEDYSRVEEVDGDNVVFLQTQDGSCKKKDEHHTDCTNLKMIHPHPSKVGVCAALMGSEYVDTTPAFPAS</sequence>
<dbReference type="InParanoid" id="A0A6P7IUE6"/>
<keyword evidence="5 14" id="KW-0479">Metal-binding</keyword>
<evidence type="ECO:0000256" key="13">
    <source>
        <dbReference type="ARBA" id="ARBA00023180"/>
    </source>
</evidence>
<keyword evidence="10 14" id="KW-0472">Membrane</keyword>
<dbReference type="GO" id="GO:0046872">
    <property type="term" value="F:metal ion binding"/>
    <property type="evidence" value="ECO:0007669"/>
    <property type="project" value="UniProtKB-KW"/>
</dbReference>
<dbReference type="InterPro" id="IPR050379">
    <property type="entry name" value="Type-I_Cytokine_Rcpt"/>
</dbReference>
<gene>
    <name evidence="18" type="primary">prlrb</name>
    <name evidence="14" type="synonym">PRLR</name>
</gene>
<dbReference type="FunFam" id="2.60.40.10:FF:000358">
    <property type="entry name" value="Prolactin receptor"/>
    <property type="match status" value="1"/>
</dbReference>
<keyword evidence="9 14" id="KW-1133">Transmembrane helix</keyword>
<dbReference type="PROSITE" id="PS50853">
    <property type="entry name" value="FN3"/>
    <property type="match status" value="1"/>
</dbReference>
<dbReference type="PROSITE" id="PS51257">
    <property type="entry name" value="PROKAR_LIPOPROTEIN"/>
    <property type="match status" value="1"/>
</dbReference>
<dbReference type="GO" id="GO:0009897">
    <property type="term" value="C:external side of plasma membrane"/>
    <property type="evidence" value="ECO:0007669"/>
    <property type="project" value="TreeGrafter"/>
</dbReference>
<dbReference type="InterPro" id="IPR013783">
    <property type="entry name" value="Ig-like_fold"/>
</dbReference>
<dbReference type="InterPro" id="IPR015152">
    <property type="entry name" value="Growth/epo_recpt_lig-bind"/>
</dbReference>
<evidence type="ECO:0000259" key="16">
    <source>
        <dbReference type="PROSITE" id="PS50853"/>
    </source>
</evidence>
<dbReference type="Gene3D" id="2.60.40.10">
    <property type="entry name" value="Immunoglobulins"/>
    <property type="match status" value="2"/>
</dbReference>
<keyword evidence="6 14" id="KW-0732">Signal</keyword>
<feature type="compositionally biased region" description="Basic and acidic residues" evidence="15">
    <location>
        <begin position="383"/>
        <end position="393"/>
    </location>
</feature>
<evidence type="ECO:0000256" key="4">
    <source>
        <dbReference type="ARBA" id="ARBA00022692"/>
    </source>
</evidence>
<feature type="transmembrane region" description="Helical" evidence="14">
    <location>
        <begin position="232"/>
        <end position="253"/>
    </location>
</feature>
<dbReference type="SMART" id="SM00060">
    <property type="entry name" value="FN3"/>
    <property type="match status" value="2"/>
</dbReference>
<keyword evidence="4 14" id="KW-0812">Transmembrane</keyword>
<dbReference type="Proteomes" id="UP000515145">
    <property type="component" value="Chromosome 9"/>
</dbReference>
<dbReference type="Pfam" id="PF09067">
    <property type="entry name" value="EpoR_lig-bind"/>
    <property type="match status" value="1"/>
</dbReference>
<feature type="signal peptide" evidence="14">
    <location>
        <begin position="1"/>
        <end position="19"/>
    </location>
</feature>
<feature type="chain" id="PRO_5028520556" description="Prolactin receptor" evidence="14">
    <location>
        <begin position="20"/>
        <end position="534"/>
    </location>
</feature>
<reference evidence="18" key="1">
    <citation type="submission" date="2025-08" db="UniProtKB">
        <authorList>
            <consortium name="RefSeq"/>
        </authorList>
    </citation>
    <scope>IDENTIFICATION</scope>
</reference>